<evidence type="ECO:0000313" key="4">
    <source>
        <dbReference type="Proteomes" id="UP000479241"/>
    </source>
</evidence>
<feature type="compositionally biased region" description="Polar residues" evidence="1">
    <location>
        <begin position="21"/>
        <end position="33"/>
    </location>
</feature>
<dbReference type="InterPro" id="IPR046281">
    <property type="entry name" value="DUF6318"/>
</dbReference>
<feature type="domain" description="DUF6318" evidence="2">
    <location>
        <begin position="46"/>
        <end position="159"/>
    </location>
</feature>
<dbReference type="Proteomes" id="UP000479241">
    <property type="component" value="Unassembled WGS sequence"/>
</dbReference>
<dbReference type="Pfam" id="PF19843">
    <property type="entry name" value="DUF6318"/>
    <property type="match status" value="1"/>
</dbReference>
<evidence type="ECO:0000313" key="3">
    <source>
        <dbReference type="EMBL" id="NEK87677.1"/>
    </source>
</evidence>
<comment type="caution">
    <text evidence="3">The sequence shown here is derived from an EMBL/GenBank/DDBJ whole genome shotgun (WGS) entry which is preliminary data.</text>
</comment>
<gene>
    <name evidence="3" type="ORF">GCU60_18215</name>
</gene>
<dbReference type="RefSeq" id="WP_163207818.1">
    <property type="nucleotide sequence ID" value="NZ_JAAGWG010000038.1"/>
</dbReference>
<dbReference type="EMBL" id="JAAGWG010000038">
    <property type="protein sequence ID" value="NEK87677.1"/>
    <property type="molecule type" value="Genomic_DNA"/>
</dbReference>
<accession>A0A6L9W6K6</accession>
<sequence length="183" mass="19239">MVGLLIGTAVLTGCSEKQEANESLPTPSATETTPDLPPLGPEDMPMPAEARTQDAAGAEAFTRYYIDLINRTTNSMDAEPLRQFSDGCRDCNRIATNTEEAAAAGQAYRDGRIAITTVAPPVIDGGVASVAVIFDQAPLIVVDASGNRVEDGSSDAYTGLTGGIGLRWDGERDSWLITDFTVG</sequence>
<proteinExistence type="predicted"/>
<dbReference type="AlphaFoldDB" id="A0A6L9W6K6"/>
<evidence type="ECO:0000259" key="2">
    <source>
        <dbReference type="Pfam" id="PF19843"/>
    </source>
</evidence>
<feature type="region of interest" description="Disordered" evidence="1">
    <location>
        <begin position="16"/>
        <end position="44"/>
    </location>
</feature>
<name>A0A6L9W6K6_9ACTN</name>
<reference evidence="3 4" key="1">
    <citation type="submission" date="2019-12" db="EMBL/GenBank/DDBJ databases">
        <title>the WGS of Blastococcus saxobsidens 67B17.</title>
        <authorList>
            <person name="Jiang Z."/>
        </authorList>
    </citation>
    <scope>NUCLEOTIDE SEQUENCE [LARGE SCALE GENOMIC DNA]</scope>
    <source>
        <strain evidence="3 4">67B17</strain>
    </source>
</reference>
<organism evidence="3 4">
    <name type="scientific">Blastococcus saxobsidens</name>
    <dbReference type="NCBI Taxonomy" id="138336"/>
    <lineage>
        <taxon>Bacteria</taxon>
        <taxon>Bacillati</taxon>
        <taxon>Actinomycetota</taxon>
        <taxon>Actinomycetes</taxon>
        <taxon>Geodermatophilales</taxon>
        <taxon>Geodermatophilaceae</taxon>
        <taxon>Blastococcus</taxon>
    </lineage>
</organism>
<protein>
    <recommendedName>
        <fullName evidence="2">DUF6318 domain-containing protein</fullName>
    </recommendedName>
</protein>
<evidence type="ECO:0000256" key="1">
    <source>
        <dbReference type="SAM" id="MobiDB-lite"/>
    </source>
</evidence>